<dbReference type="EC" id="2.7.13.3" evidence="2"/>
<dbReference type="GO" id="GO:0006355">
    <property type="term" value="P:regulation of DNA-templated transcription"/>
    <property type="evidence" value="ECO:0007669"/>
    <property type="project" value="InterPro"/>
</dbReference>
<dbReference type="PRINTS" id="PR00344">
    <property type="entry name" value="BCTRLSENSOR"/>
</dbReference>
<dbReference type="Pfam" id="PF08448">
    <property type="entry name" value="PAS_4"/>
    <property type="match status" value="1"/>
</dbReference>
<comment type="catalytic activity">
    <reaction evidence="1">
        <text>ATP + protein L-histidine = ADP + protein N-phospho-L-histidine.</text>
        <dbReference type="EC" id="2.7.13.3"/>
    </reaction>
</comment>
<evidence type="ECO:0000256" key="7">
    <source>
        <dbReference type="ARBA" id="ARBA00022840"/>
    </source>
</evidence>
<dbReference type="RefSeq" id="WP_016548328.1">
    <property type="nucleotide sequence ID" value="NZ_AKWZ02000003.1"/>
</dbReference>
<dbReference type="EMBL" id="AKWZ02000003">
    <property type="protein sequence ID" value="EPG75235.1"/>
    <property type="molecule type" value="Genomic_DNA"/>
</dbReference>
<dbReference type="NCBIfam" id="TIGR00229">
    <property type="entry name" value="sensory_box"/>
    <property type="match status" value="2"/>
</dbReference>
<dbReference type="SUPFAM" id="SSF55785">
    <property type="entry name" value="PYP-like sensor domain (PAS domain)"/>
    <property type="match status" value="2"/>
</dbReference>
<dbReference type="CDD" id="cd00130">
    <property type="entry name" value="PAS"/>
    <property type="match status" value="2"/>
</dbReference>
<evidence type="ECO:0000313" key="12">
    <source>
        <dbReference type="Proteomes" id="UP000014540"/>
    </source>
</evidence>
<keyword evidence="4" id="KW-0808">Transferase</keyword>
<evidence type="ECO:0000256" key="1">
    <source>
        <dbReference type="ARBA" id="ARBA00000085"/>
    </source>
</evidence>
<keyword evidence="6" id="KW-0418">Kinase</keyword>
<evidence type="ECO:0000256" key="8">
    <source>
        <dbReference type="ARBA" id="ARBA00023012"/>
    </source>
</evidence>
<name>S3VFG7_9LEPT</name>
<dbReference type="OrthoDB" id="9815750at2"/>
<dbReference type="GO" id="GO:0005524">
    <property type="term" value="F:ATP binding"/>
    <property type="evidence" value="ECO:0007669"/>
    <property type="project" value="UniProtKB-KW"/>
</dbReference>
<dbReference type="InterPro" id="IPR004358">
    <property type="entry name" value="Sig_transdc_His_kin-like_C"/>
</dbReference>
<dbReference type="Proteomes" id="UP000014540">
    <property type="component" value="Unassembled WGS sequence"/>
</dbReference>
<gene>
    <name evidence="11" type="ORF">LEP1GSC058_2067</name>
</gene>
<dbReference type="Gene3D" id="3.30.450.20">
    <property type="entry name" value="PAS domain"/>
    <property type="match status" value="2"/>
</dbReference>
<keyword evidence="12" id="KW-1185">Reference proteome</keyword>
<reference evidence="11" key="1">
    <citation type="submission" date="2013-04" db="EMBL/GenBank/DDBJ databases">
        <authorList>
            <person name="Harkins D.M."/>
            <person name="Durkin A.S."/>
            <person name="Selengut J.D."/>
            <person name="Sanka R."/>
            <person name="DePew J."/>
            <person name="Purushe J."/>
            <person name="Ahmed A."/>
            <person name="van der Linden H."/>
            <person name="Goris M.G.A."/>
            <person name="Hartskeerl R.A."/>
            <person name="Vinetz J.M."/>
            <person name="Sutton G.G."/>
            <person name="Nelson W.C."/>
            <person name="Fouts D.E."/>
        </authorList>
    </citation>
    <scope>NUCLEOTIDE SEQUENCE [LARGE SCALE GENOMIC DNA]</scope>
    <source>
        <strain evidence="11">BUT 6</strain>
    </source>
</reference>
<dbReference type="InterPro" id="IPR013656">
    <property type="entry name" value="PAS_4"/>
</dbReference>
<keyword evidence="7" id="KW-0067">ATP-binding</keyword>
<dbReference type="SUPFAM" id="SSF55874">
    <property type="entry name" value="ATPase domain of HSP90 chaperone/DNA topoisomerase II/histidine kinase"/>
    <property type="match status" value="1"/>
</dbReference>
<dbReference type="InterPro" id="IPR036097">
    <property type="entry name" value="HisK_dim/P_sf"/>
</dbReference>
<evidence type="ECO:0000256" key="4">
    <source>
        <dbReference type="ARBA" id="ARBA00022679"/>
    </source>
</evidence>
<evidence type="ECO:0000256" key="3">
    <source>
        <dbReference type="ARBA" id="ARBA00022553"/>
    </source>
</evidence>
<dbReference type="InterPro" id="IPR013767">
    <property type="entry name" value="PAS_fold"/>
</dbReference>
<comment type="caution">
    <text evidence="11">The sequence shown here is derived from an EMBL/GenBank/DDBJ whole genome shotgun (WGS) entry which is preliminary data.</text>
</comment>
<dbReference type="PANTHER" id="PTHR43065:SF10">
    <property type="entry name" value="PEROXIDE STRESS-ACTIVATED HISTIDINE KINASE MAK3"/>
    <property type="match status" value="1"/>
</dbReference>
<dbReference type="GO" id="GO:0000155">
    <property type="term" value="F:phosphorelay sensor kinase activity"/>
    <property type="evidence" value="ECO:0007669"/>
    <property type="project" value="InterPro"/>
</dbReference>
<evidence type="ECO:0000256" key="6">
    <source>
        <dbReference type="ARBA" id="ARBA00022777"/>
    </source>
</evidence>
<dbReference type="Gene3D" id="1.10.287.130">
    <property type="match status" value="1"/>
</dbReference>
<keyword evidence="3" id="KW-0597">Phosphoprotein</keyword>
<dbReference type="SUPFAM" id="SSF47384">
    <property type="entry name" value="Homodimeric domain of signal transducing histidine kinase"/>
    <property type="match status" value="1"/>
</dbReference>
<evidence type="ECO:0000256" key="5">
    <source>
        <dbReference type="ARBA" id="ARBA00022741"/>
    </source>
</evidence>
<dbReference type="InterPro" id="IPR005467">
    <property type="entry name" value="His_kinase_dom"/>
</dbReference>
<dbReference type="Pfam" id="PF00512">
    <property type="entry name" value="HisKA"/>
    <property type="match status" value="1"/>
</dbReference>
<protein>
    <recommendedName>
        <fullName evidence="2">histidine kinase</fullName>
        <ecNumber evidence="2">2.7.13.3</ecNumber>
    </recommendedName>
</protein>
<sequence>MKENFDLLESPYKQPSDLFDDLPIASLLIDKTGLIRLVNHQFELLSGYKKKEVENRFHWAEFAHPDDRESLMELFLSLPKKQKSNSSKIRTRLKTLDGYVSVYARANDLRDIDGNGKILVQLQELDDEGLLRAYDHPDADCRWKSILVEGMDSIAVLDLTGNILFLSKTITGSAVETFIGKSVYDLLIPVESRRFKTLMSHAVKSRKPNSWELWSDLTGKRRHYFVRISPVTKLGEVQAIVLLITDTTEQKESDSDRLKRMESERHRQKLEALGTLAAGVAHEINNPLTGILNYAEIVRDQLRMNEPLRKNLDVIIRESERISGIVKSLLGFVHKEEGEKLHVKAGDSLYFSVQLLLPFILKDGIAVENLSSLIDVRNEIPYVFAEPQRLKQVFLNLITNARDSLNEKYPSADPRKKLRFSQVLILKDGARFLKITVEDAGTGIKKENLTRIFDPFFTTKPTSVGTGLGLSISYDIVKDLGGEIEFETEEGEFACFHVILPVAEKIS</sequence>
<dbReference type="CDD" id="cd00082">
    <property type="entry name" value="HisKA"/>
    <property type="match status" value="1"/>
</dbReference>
<dbReference type="SMART" id="SM00387">
    <property type="entry name" value="HATPase_c"/>
    <property type="match status" value="1"/>
</dbReference>
<dbReference type="InterPro" id="IPR036890">
    <property type="entry name" value="HATPase_C_sf"/>
</dbReference>
<dbReference type="SMART" id="SM00091">
    <property type="entry name" value="PAS"/>
    <property type="match status" value="2"/>
</dbReference>
<proteinExistence type="predicted"/>
<dbReference type="Gene3D" id="3.30.565.10">
    <property type="entry name" value="Histidine kinase-like ATPase, C-terminal domain"/>
    <property type="match status" value="1"/>
</dbReference>
<feature type="domain" description="PAS" evidence="10">
    <location>
        <begin position="11"/>
        <end position="82"/>
    </location>
</feature>
<accession>S3VFG7</accession>
<dbReference type="PANTHER" id="PTHR43065">
    <property type="entry name" value="SENSOR HISTIDINE KINASE"/>
    <property type="match status" value="1"/>
</dbReference>
<dbReference type="InterPro" id="IPR000014">
    <property type="entry name" value="PAS"/>
</dbReference>
<evidence type="ECO:0000256" key="2">
    <source>
        <dbReference type="ARBA" id="ARBA00012438"/>
    </source>
</evidence>
<dbReference type="InterPro" id="IPR003661">
    <property type="entry name" value="HisK_dim/P_dom"/>
</dbReference>
<keyword evidence="5" id="KW-0547">Nucleotide-binding</keyword>
<dbReference type="SMART" id="SM00388">
    <property type="entry name" value="HisKA"/>
    <property type="match status" value="1"/>
</dbReference>
<dbReference type="Pfam" id="PF00989">
    <property type="entry name" value="PAS"/>
    <property type="match status" value="1"/>
</dbReference>
<dbReference type="PROSITE" id="PS50112">
    <property type="entry name" value="PAS"/>
    <property type="match status" value="1"/>
</dbReference>
<keyword evidence="8" id="KW-0902">Two-component regulatory system</keyword>
<evidence type="ECO:0000313" key="11">
    <source>
        <dbReference type="EMBL" id="EPG75235.1"/>
    </source>
</evidence>
<dbReference type="Pfam" id="PF02518">
    <property type="entry name" value="HATPase_c"/>
    <property type="match status" value="1"/>
</dbReference>
<evidence type="ECO:0000259" key="10">
    <source>
        <dbReference type="PROSITE" id="PS50112"/>
    </source>
</evidence>
<feature type="domain" description="Histidine kinase" evidence="9">
    <location>
        <begin position="279"/>
        <end position="504"/>
    </location>
</feature>
<evidence type="ECO:0000259" key="9">
    <source>
        <dbReference type="PROSITE" id="PS50109"/>
    </source>
</evidence>
<dbReference type="InterPro" id="IPR035965">
    <property type="entry name" value="PAS-like_dom_sf"/>
</dbReference>
<dbReference type="STRING" id="1193011.LEP1GSC058_2067"/>
<dbReference type="AlphaFoldDB" id="S3VFG7"/>
<dbReference type="InterPro" id="IPR003594">
    <property type="entry name" value="HATPase_dom"/>
</dbReference>
<organism evidence="11 12">
    <name type="scientific">Leptospira fainei serovar Hurstbridge str. BUT 6</name>
    <dbReference type="NCBI Taxonomy" id="1193011"/>
    <lineage>
        <taxon>Bacteria</taxon>
        <taxon>Pseudomonadati</taxon>
        <taxon>Spirochaetota</taxon>
        <taxon>Spirochaetia</taxon>
        <taxon>Leptospirales</taxon>
        <taxon>Leptospiraceae</taxon>
        <taxon>Leptospira</taxon>
    </lineage>
</organism>
<dbReference type="PROSITE" id="PS50109">
    <property type="entry name" value="HIS_KIN"/>
    <property type="match status" value="1"/>
</dbReference>